<evidence type="ECO:0000313" key="4">
    <source>
        <dbReference type="WBParaSite" id="TCLT_0000199901-mRNA-1"/>
    </source>
</evidence>
<organism evidence="4">
    <name type="scientific">Thelazia callipaeda</name>
    <name type="common">Oriental eyeworm</name>
    <name type="synonym">Parasitic nematode</name>
    <dbReference type="NCBI Taxonomy" id="103827"/>
    <lineage>
        <taxon>Eukaryota</taxon>
        <taxon>Metazoa</taxon>
        <taxon>Ecdysozoa</taxon>
        <taxon>Nematoda</taxon>
        <taxon>Chromadorea</taxon>
        <taxon>Rhabditida</taxon>
        <taxon>Spirurina</taxon>
        <taxon>Spiruromorpha</taxon>
        <taxon>Thelazioidea</taxon>
        <taxon>Thelaziidae</taxon>
        <taxon>Thelazia</taxon>
    </lineage>
</organism>
<evidence type="ECO:0000313" key="2">
    <source>
        <dbReference type="EMBL" id="VDM97729.1"/>
    </source>
</evidence>
<protein>
    <submittedName>
        <fullName evidence="4">SDP_N domain-containing protein</fullName>
    </submittedName>
</protein>
<dbReference type="AlphaFoldDB" id="A0A0N5CP66"/>
<evidence type="ECO:0000256" key="1">
    <source>
        <dbReference type="SAM" id="MobiDB-lite"/>
    </source>
</evidence>
<keyword evidence="3" id="KW-1185">Reference proteome</keyword>
<proteinExistence type="predicted"/>
<feature type="compositionally biased region" description="Basic residues" evidence="1">
    <location>
        <begin position="1"/>
        <end position="11"/>
    </location>
</feature>
<sequence length="229" mass="27633">MLNIRRSRKTRSGPSTRNTSSFLRPERISLAEYLDTDSNFISTLRRSPRRKRFYPDNRYGRLSGARRYQIKNVPFDEESENDEDDDYVENDHDKFQKSTDFLHHTNVPIRLSKFYDYESYDNDDDKDRDENRDMSYDDDHKPTTILWTLPEPIQRRSVRKQSPTKHRRSESIKRSTRRTTAYNSRRKLRSTRISHKNKRRNVNKKVISHIPQAIPVRRSRRISAERIDK</sequence>
<name>A0A0N5CP66_THECL</name>
<reference evidence="4" key="1">
    <citation type="submission" date="2017-02" db="UniProtKB">
        <authorList>
            <consortium name="WormBaseParasite"/>
        </authorList>
    </citation>
    <scope>IDENTIFICATION</scope>
</reference>
<dbReference type="WBParaSite" id="TCLT_0000199901-mRNA-1">
    <property type="protein sequence ID" value="TCLT_0000199901-mRNA-1"/>
    <property type="gene ID" value="TCLT_0000199901"/>
</dbReference>
<feature type="region of interest" description="Disordered" evidence="1">
    <location>
        <begin position="70"/>
        <end position="90"/>
    </location>
</feature>
<feature type="compositionally biased region" description="Basic and acidic residues" evidence="1">
    <location>
        <begin position="128"/>
        <end position="142"/>
    </location>
</feature>
<feature type="compositionally biased region" description="Acidic residues" evidence="1">
    <location>
        <begin position="75"/>
        <end position="88"/>
    </location>
</feature>
<dbReference type="EMBL" id="UYYF01000331">
    <property type="protein sequence ID" value="VDM97729.1"/>
    <property type="molecule type" value="Genomic_DNA"/>
</dbReference>
<feature type="compositionally biased region" description="Basic residues" evidence="1">
    <location>
        <begin position="184"/>
        <end position="201"/>
    </location>
</feature>
<gene>
    <name evidence="2" type="ORF">TCLT_LOCUS2000</name>
</gene>
<feature type="compositionally biased region" description="Basic residues" evidence="1">
    <location>
        <begin position="156"/>
        <end position="168"/>
    </location>
</feature>
<dbReference type="Proteomes" id="UP000276776">
    <property type="component" value="Unassembled WGS sequence"/>
</dbReference>
<feature type="region of interest" description="Disordered" evidence="1">
    <location>
        <begin position="120"/>
        <end position="201"/>
    </location>
</feature>
<feature type="compositionally biased region" description="Polar residues" evidence="1">
    <location>
        <begin position="12"/>
        <end position="22"/>
    </location>
</feature>
<feature type="region of interest" description="Disordered" evidence="1">
    <location>
        <begin position="1"/>
        <end position="22"/>
    </location>
</feature>
<accession>A0A0N5CP66</accession>
<evidence type="ECO:0000313" key="3">
    <source>
        <dbReference type="Proteomes" id="UP000276776"/>
    </source>
</evidence>
<reference evidence="2 3" key="2">
    <citation type="submission" date="2018-11" db="EMBL/GenBank/DDBJ databases">
        <authorList>
            <consortium name="Pathogen Informatics"/>
        </authorList>
    </citation>
    <scope>NUCLEOTIDE SEQUENCE [LARGE SCALE GENOMIC DNA]</scope>
</reference>